<protein>
    <submittedName>
        <fullName evidence="1">Phosphatase</fullName>
    </submittedName>
</protein>
<dbReference type="SUPFAM" id="SSF56784">
    <property type="entry name" value="HAD-like"/>
    <property type="match status" value="1"/>
</dbReference>
<dbReference type="InterPro" id="IPR010039">
    <property type="entry name" value="EcbF_BcbF"/>
</dbReference>
<dbReference type="Gene3D" id="3.40.50.1000">
    <property type="entry name" value="HAD superfamily/HAD-like"/>
    <property type="match status" value="1"/>
</dbReference>
<dbReference type="GeneID" id="79186985"/>
<proteinExistence type="predicted"/>
<organism evidence="1 2">
    <name type="scientific">Komagataeibacter xylinus NBRC 13693</name>
    <dbReference type="NCBI Taxonomy" id="1234668"/>
    <lineage>
        <taxon>Bacteria</taxon>
        <taxon>Pseudomonadati</taxon>
        <taxon>Pseudomonadota</taxon>
        <taxon>Alphaproteobacteria</taxon>
        <taxon>Acetobacterales</taxon>
        <taxon>Acetobacteraceae</taxon>
        <taxon>Komagataeibacter</taxon>
    </lineage>
</organism>
<dbReference type="Proteomes" id="UP000032683">
    <property type="component" value="Unassembled WGS sequence"/>
</dbReference>
<dbReference type="NCBIfam" id="TIGR01689">
    <property type="entry name" value="EcbF-BcbF"/>
    <property type="match status" value="1"/>
</dbReference>
<dbReference type="InterPro" id="IPR023214">
    <property type="entry name" value="HAD_sf"/>
</dbReference>
<accession>A0A0D6Q791</accession>
<dbReference type="EMBL" id="BANJ01000019">
    <property type="protein sequence ID" value="GAN99304.1"/>
    <property type="molecule type" value="Genomic_DNA"/>
</dbReference>
<evidence type="ECO:0000313" key="1">
    <source>
        <dbReference type="EMBL" id="GAN99304.1"/>
    </source>
</evidence>
<dbReference type="InterPro" id="IPR010033">
    <property type="entry name" value="HAD_SF_ppase_IIIC"/>
</dbReference>
<dbReference type="NCBIfam" id="TIGR01681">
    <property type="entry name" value="HAD-SF-IIIC"/>
    <property type="match status" value="1"/>
</dbReference>
<evidence type="ECO:0000313" key="2">
    <source>
        <dbReference type="Proteomes" id="UP000032683"/>
    </source>
</evidence>
<reference evidence="1 2" key="1">
    <citation type="submission" date="2012-11" db="EMBL/GenBank/DDBJ databases">
        <title>Whole genome sequence of Gluconacetobacter xylinus NBRC 13693.</title>
        <authorList>
            <person name="Azuma Y."/>
            <person name="Higashiura N."/>
            <person name="Hirakawa H."/>
            <person name="Matsushita K."/>
        </authorList>
    </citation>
    <scope>NUCLEOTIDE SEQUENCE [LARGE SCALE GENOMIC DNA]</scope>
    <source>
        <strain evidence="1 2">NBRC 13693</strain>
    </source>
</reference>
<dbReference type="AlphaFoldDB" id="A0A0D6Q791"/>
<sequence>MKNLVIDLDHTICRPYENEDQSSDPVKKYSNATPVMEIIEKIREYKKNGFHITIHTSRNMRTYKGDISAIVKHTLPVITEWLDRHDVPYDSIIVGKPWCGHDGFYIDDKAIRPSEFRTLSYDQIVSLLEREQV</sequence>
<name>A0A0D6Q791_KOMXY</name>
<comment type="caution">
    <text evidence="1">The sequence shown here is derived from an EMBL/GenBank/DDBJ whole genome shotgun (WGS) entry which is preliminary data.</text>
</comment>
<dbReference type="InterPro" id="IPR036412">
    <property type="entry name" value="HAD-like_sf"/>
</dbReference>
<dbReference type="RefSeq" id="WP_010515217.1">
    <property type="nucleotide sequence ID" value="NZ_BANJ01000019.1"/>
</dbReference>
<gene>
    <name evidence="1" type="ORF">Gxy13693_019_007</name>
</gene>